<dbReference type="InterPro" id="IPR029016">
    <property type="entry name" value="GAF-like_dom_sf"/>
</dbReference>
<dbReference type="NCBIfam" id="TIGR00254">
    <property type="entry name" value="GGDEF"/>
    <property type="match status" value="1"/>
</dbReference>
<dbReference type="InterPro" id="IPR000160">
    <property type="entry name" value="GGDEF_dom"/>
</dbReference>
<dbReference type="SMART" id="SM00052">
    <property type="entry name" value="EAL"/>
    <property type="match status" value="1"/>
</dbReference>
<protein>
    <submittedName>
        <fullName evidence="4">Diguanylate cyclase (GGDEF)-like protein</fullName>
    </submittedName>
</protein>
<dbReference type="EMBL" id="PTJD01000003">
    <property type="protein sequence ID" value="PPK97825.1"/>
    <property type="molecule type" value="Genomic_DNA"/>
</dbReference>
<dbReference type="RefSeq" id="WP_104431957.1">
    <property type="nucleotide sequence ID" value="NZ_PTJD01000003.1"/>
</dbReference>
<feature type="compositionally biased region" description="Low complexity" evidence="1">
    <location>
        <begin position="11"/>
        <end position="20"/>
    </location>
</feature>
<evidence type="ECO:0000259" key="2">
    <source>
        <dbReference type="PROSITE" id="PS50883"/>
    </source>
</evidence>
<dbReference type="SUPFAM" id="SSF55073">
    <property type="entry name" value="Nucleotide cyclase"/>
    <property type="match status" value="1"/>
</dbReference>
<dbReference type="InterPro" id="IPR043128">
    <property type="entry name" value="Rev_trsase/Diguanyl_cyclase"/>
</dbReference>
<dbReference type="PROSITE" id="PS50887">
    <property type="entry name" value="GGDEF"/>
    <property type="match status" value="1"/>
</dbReference>
<sequence length="779" mass="81120">MHPANALPEHAPWSRPGASPAASAWSAAETAGATRLLRHVLLELGGAASEAELFGLAGGLMADFLGADAVAFLEGEHLHGGVGLGTGAPPLRGLLRVVRDGGGALAVPGLGRVRAWVLPMPALSGVHCVIGWVQPPAPGSHAELLDVLSSLVGLTVLALHGAERERWMHLEGQRDAQEVSRLQAALSQREHVLTTSLQFQQAVSSRQPLPDLLRRIAGSASELLGERAVCLVLADPRSHMDLRVVAAAGDRPMAEGRALVAARTVTEGGTSQRPRDVADEDGSAVAVGIHISGRAVGALVVETSGTDALDDVGRTVVQAFAEHASMALTQAETLQAVLAASTDPLTRLPGRTTFLQQLRIALHRRAGGGDDVAVLFVDLDGFKPVNDGLGHAAGDVVLTRVARRLSRCLRGADVAARIGGDEFAVLVCGSDPAVTARRVAERVTRALAQSIDVEGRSVRVGCSTGIAVATGEESAEELLRFADVAMYRAKDGGGDGAVLFDSSMLEADDLRRALEVDLERLGVEEEFSLAFQPVVLLPDGAVVGVEALLRWEHPQRGLLEPGAFLALAEHGGALVRSTSRMLREAARQVAAWRCVVPGLELWVNLSAGQLAAPGTPEDLRRALHESGLEPSAVLVDLPRAVLGQDPDVLRARLAQLRGTGVRIALDDFGAGPHEGPGYLAPLRQLPVDAVKVDGSLVAGLGSGTGTGTWEAVRRLLELARALDLGVVAEGVETPEQLRALRELGCPAAQGNLLVPAGTAEAVGELLMRGSWAEGAPGAG</sequence>
<dbReference type="AlphaFoldDB" id="A0A2S6IUK8"/>
<evidence type="ECO:0000313" key="5">
    <source>
        <dbReference type="Proteomes" id="UP000239485"/>
    </source>
</evidence>
<comment type="caution">
    <text evidence="4">The sequence shown here is derived from an EMBL/GenBank/DDBJ whole genome shotgun (WGS) entry which is preliminary data.</text>
</comment>
<dbReference type="SUPFAM" id="SSF141868">
    <property type="entry name" value="EAL domain-like"/>
    <property type="match status" value="1"/>
</dbReference>
<dbReference type="OrthoDB" id="5240682at2"/>
<dbReference type="PANTHER" id="PTHR44757:SF2">
    <property type="entry name" value="BIOFILM ARCHITECTURE MAINTENANCE PROTEIN MBAA"/>
    <property type="match status" value="1"/>
</dbReference>
<dbReference type="Pfam" id="PF00563">
    <property type="entry name" value="EAL"/>
    <property type="match status" value="1"/>
</dbReference>
<dbReference type="InterPro" id="IPR029787">
    <property type="entry name" value="Nucleotide_cyclase"/>
</dbReference>
<dbReference type="Gene3D" id="3.30.70.270">
    <property type="match status" value="1"/>
</dbReference>
<proteinExistence type="predicted"/>
<dbReference type="PROSITE" id="PS50883">
    <property type="entry name" value="EAL"/>
    <property type="match status" value="1"/>
</dbReference>
<name>A0A2S6IUK8_9ACTN</name>
<feature type="domain" description="EAL" evidence="2">
    <location>
        <begin position="511"/>
        <end position="770"/>
    </location>
</feature>
<dbReference type="Gene3D" id="3.30.450.40">
    <property type="match status" value="1"/>
</dbReference>
<dbReference type="CDD" id="cd01948">
    <property type="entry name" value="EAL"/>
    <property type="match status" value="1"/>
</dbReference>
<dbReference type="SUPFAM" id="SSF55781">
    <property type="entry name" value="GAF domain-like"/>
    <property type="match status" value="1"/>
</dbReference>
<dbReference type="CDD" id="cd01949">
    <property type="entry name" value="GGDEF"/>
    <property type="match status" value="1"/>
</dbReference>
<organism evidence="4 5">
    <name type="scientific">Kineococcus xinjiangensis</name>
    <dbReference type="NCBI Taxonomy" id="512762"/>
    <lineage>
        <taxon>Bacteria</taxon>
        <taxon>Bacillati</taxon>
        <taxon>Actinomycetota</taxon>
        <taxon>Actinomycetes</taxon>
        <taxon>Kineosporiales</taxon>
        <taxon>Kineosporiaceae</taxon>
        <taxon>Kineococcus</taxon>
    </lineage>
</organism>
<evidence type="ECO:0000256" key="1">
    <source>
        <dbReference type="SAM" id="MobiDB-lite"/>
    </source>
</evidence>
<feature type="domain" description="GGDEF" evidence="3">
    <location>
        <begin position="370"/>
        <end position="502"/>
    </location>
</feature>
<evidence type="ECO:0000313" key="4">
    <source>
        <dbReference type="EMBL" id="PPK97825.1"/>
    </source>
</evidence>
<dbReference type="PANTHER" id="PTHR44757">
    <property type="entry name" value="DIGUANYLATE CYCLASE DGCP"/>
    <property type="match status" value="1"/>
</dbReference>
<dbReference type="InterPro" id="IPR052155">
    <property type="entry name" value="Biofilm_reg_signaling"/>
</dbReference>
<reference evidence="4 5" key="1">
    <citation type="submission" date="2018-02" db="EMBL/GenBank/DDBJ databases">
        <title>Genomic Encyclopedia of Archaeal and Bacterial Type Strains, Phase II (KMG-II): from individual species to whole genera.</title>
        <authorList>
            <person name="Goeker M."/>
        </authorList>
    </citation>
    <scope>NUCLEOTIDE SEQUENCE [LARGE SCALE GENOMIC DNA]</scope>
    <source>
        <strain evidence="4 5">DSM 22857</strain>
    </source>
</reference>
<dbReference type="InterPro" id="IPR035919">
    <property type="entry name" value="EAL_sf"/>
</dbReference>
<accession>A0A2S6IUK8</accession>
<dbReference type="Pfam" id="PF00990">
    <property type="entry name" value="GGDEF"/>
    <property type="match status" value="1"/>
</dbReference>
<dbReference type="Gene3D" id="3.20.20.450">
    <property type="entry name" value="EAL domain"/>
    <property type="match status" value="1"/>
</dbReference>
<gene>
    <name evidence="4" type="ORF">CLV92_103360</name>
</gene>
<feature type="region of interest" description="Disordered" evidence="1">
    <location>
        <begin position="1"/>
        <end position="20"/>
    </location>
</feature>
<dbReference type="InterPro" id="IPR001633">
    <property type="entry name" value="EAL_dom"/>
</dbReference>
<dbReference type="SMART" id="SM00267">
    <property type="entry name" value="GGDEF"/>
    <property type="match status" value="1"/>
</dbReference>
<dbReference type="Proteomes" id="UP000239485">
    <property type="component" value="Unassembled WGS sequence"/>
</dbReference>
<keyword evidence="5" id="KW-1185">Reference proteome</keyword>
<evidence type="ECO:0000259" key="3">
    <source>
        <dbReference type="PROSITE" id="PS50887"/>
    </source>
</evidence>